<protein>
    <submittedName>
        <fullName evidence="5">Transcriptional regulator</fullName>
    </submittedName>
</protein>
<dbReference type="InterPro" id="IPR018356">
    <property type="entry name" value="Tscrpt_reg_HTH_DeoR_CS"/>
</dbReference>
<reference evidence="5 6" key="2">
    <citation type="submission" date="2019-09" db="EMBL/GenBank/DDBJ databases">
        <authorList>
            <person name="Jin C."/>
        </authorList>
    </citation>
    <scope>NUCLEOTIDE SEQUENCE [LARGE SCALE GENOMIC DNA]</scope>
    <source>
        <strain evidence="5 6">AN110305</strain>
    </source>
</reference>
<organism evidence="5 6">
    <name type="scientific">Solihabitans fulvus</name>
    <dbReference type="NCBI Taxonomy" id="1892852"/>
    <lineage>
        <taxon>Bacteria</taxon>
        <taxon>Bacillati</taxon>
        <taxon>Actinomycetota</taxon>
        <taxon>Actinomycetes</taxon>
        <taxon>Pseudonocardiales</taxon>
        <taxon>Pseudonocardiaceae</taxon>
        <taxon>Solihabitans</taxon>
    </lineage>
</organism>
<dbReference type="AlphaFoldDB" id="A0A5B2WZP6"/>
<dbReference type="InterPro" id="IPR036390">
    <property type="entry name" value="WH_DNA-bd_sf"/>
</dbReference>
<feature type="domain" description="HTH deoR-type" evidence="4">
    <location>
        <begin position="5"/>
        <end position="64"/>
    </location>
</feature>
<name>A0A5B2WZP6_9PSEU</name>
<dbReference type="GO" id="GO:0003677">
    <property type="term" value="F:DNA binding"/>
    <property type="evidence" value="ECO:0007669"/>
    <property type="project" value="UniProtKB-KW"/>
</dbReference>
<dbReference type="OrthoDB" id="3483912at2"/>
<evidence type="ECO:0000256" key="3">
    <source>
        <dbReference type="ARBA" id="ARBA00023163"/>
    </source>
</evidence>
<keyword evidence="3" id="KW-0804">Transcription</keyword>
<dbReference type="RefSeq" id="WP_149852725.1">
    <property type="nucleotide sequence ID" value="NZ_VUOB01000054.1"/>
</dbReference>
<gene>
    <name evidence="5" type="ORF">F0L68_27505</name>
</gene>
<dbReference type="SUPFAM" id="SSF46785">
    <property type="entry name" value="Winged helix' DNA-binding domain"/>
    <property type="match status" value="1"/>
</dbReference>
<sequence length="321" mass="34445">MTTTMPARMLRLLSLLQGRREWSGAELAERLGVTDRTVRRDIDRLRELGYPVDGTTGTSGGYRLVSGRDLPPLLLDDDEAVAVVVGLRTAAGSVAGIEETSVRAMAKLEQVLPARLRQQVAALTDSTSSVVSWPLGPQVDAGTLAVLATACRDHELVTFDHLGRDGSTTARRVEPHGLVTMHNHWYLVAYDTARADWRTFRLDRLAAPTPTRLRFTPRELPAADAAQYLAATIRAAPYRHTAMVLVRAAAGEVLAGLRGPLPGAVTPVDADTCSVGLGSDSLDLVAQSVARLAALGFGLTVEASEEVLDRLRSAGRRLADL</sequence>
<evidence type="ECO:0000256" key="2">
    <source>
        <dbReference type="ARBA" id="ARBA00023125"/>
    </source>
</evidence>
<dbReference type="PANTHER" id="PTHR34580:SF3">
    <property type="entry name" value="PROTEIN PAFB"/>
    <property type="match status" value="1"/>
</dbReference>
<evidence type="ECO:0000313" key="5">
    <source>
        <dbReference type="EMBL" id="KAA2255939.1"/>
    </source>
</evidence>
<dbReference type="InterPro" id="IPR026881">
    <property type="entry name" value="WYL_dom"/>
</dbReference>
<evidence type="ECO:0000313" key="6">
    <source>
        <dbReference type="Proteomes" id="UP000323454"/>
    </source>
</evidence>
<evidence type="ECO:0000256" key="1">
    <source>
        <dbReference type="ARBA" id="ARBA00023015"/>
    </source>
</evidence>
<dbReference type="Proteomes" id="UP000323454">
    <property type="component" value="Unassembled WGS sequence"/>
</dbReference>
<dbReference type="Pfam" id="PF08279">
    <property type="entry name" value="HTH_11"/>
    <property type="match status" value="1"/>
</dbReference>
<reference evidence="5 6" key="1">
    <citation type="submission" date="2019-09" db="EMBL/GenBank/DDBJ databases">
        <title>Goodfellowia gen. nov., a new genus of the Pseudonocardineae related to Actinoalloteichus, containing Goodfellowia coeruleoviolacea gen. nov., comb. nov. gen. nov., comb. nov.</title>
        <authorList>
            <person name="Labeda D."/>
        </authorList>
    </citation>
    <scope>NUCLEOTIDE SEQUENCE [LARGE SCALE GENOMIC DNA]</scope>
    <source>
        <strain evidence="5 6">AN110305</strain>
    </source>
</reference>
<dbReference type="PANTHER" id="PTHR34580">
    <property type="match status" value="1"/>
</dbReference>
<accession>A0A5B2WZP6</accession>
<proteinExistence type="predicted"/>
<keyword evidence="1" id="KW-0805">Transcription regulation</keyword>
<dbReference type="SMART" id="SM00420">
    <property type="entry name" value="HTH_DEOR"/>
    <property type="match status" value="1"/>
</dbReference>
<dbReference type="PROSITE" id="PS51000">
    <property type="entry name" value="HTH_DEOR_2"/>
    <property type="match status" value="1"/>
</dbReference>
<comment type="caution">
    <text evidence="5">The sequence shown here is derived from an EMBL/GenBank/DDBJ whole genome shotgun (WGS) entry which is preliminary data.</text>
</comment>
<keyword evidence="2" id="KW-0238">DNA-binding</keyword>
<dbReference type="InterPro" id="IPR013196">
    <property type="entry name" value="HTH_11"/>
</dbReference>
<dbReference type="InterPro" id="IPR036388">
    <property type="entry name" value="WH-like_DNA-bd_sf"/>
</dbReference>
<dbReference type="InterPro" id="IPR001034">
    <property type="entry name" value="DeoR_HTH"/>
</dbReference>
<evidence type="ECO:0000259" key="4">
    <source>
        <dbReference type="PROSITE" id="PS51000"/>
    </source>
</evidence>
<dbReference type="PROSITE" id="PS52050">
    <property type="entry name" value="WYL"/>
    <property type="match status" value="1"/>
</dbReference>
<dbReference type="Gene3D" id="1.10.10.10">
    <property type="entry name" value="Winged helix-like DNA-binding domain superfamily/Winged helix DNA-binding domain"/>
    <property type="match status" value="1"/>
</dbReference>
<keyword evidence="6" id="KW-1185">Reference proteome</keyword>
<dbReference type="EMBL" id="VUOB01000054">
    <property type="protein sequence ID" value="KAA2255939.1"/>
    <property type="molecule type" value="Genomic_DNA"/>
</dbReference>
<dbReference type="GO" id="GO:0003700">
    <property type="term" value="F:DNA-binding transcription factor activity"/>
    <property type="evidence" value="ECO:0007669"/>
    <property type="project" value="InterPro"/>
</dbReference>
<dbReference type="Pfam" id="PF13280">
    <property type="entry name" value="WYL"/>
    <property type="match status" value="1"/>
</dbReference>
<dbReference type="InterPro" id="IPR051534">
    <property type="entry name" value="CBASS_pafABC_assoc_protein"/>
</dbReference>
<dbReference type="PROSITE" id="PS00894">
    <property type="entry name" value="HTH_DEOR_1"/>
    <property type="match status" value="1"/>
</dbReference>